<keyword evidence="2" id="KW-0560">Oxidoreductase</keyword>
<protein>
    <submittedName>
        <fullName evidence="3">SDR family NAD(P)-dependent oxidoreductase</fullName>
    </submittedName>
</protein>
<dbReference type="AlphaFoldDB" id="A0AA90JDZ9"/>
<gene>
    <name evidence="3" type="ORF">MOE73_16955</name>
</gene>
<comment type="caution">
    <text evidence="3">The sequence shown here is derived from an EMBL/GenBank/DDBJ whole genome shotgun (WGS) entry which is preliminary data.</text>
</comment>
<dbReference type="PROSITE" id="PS00061">
    <property type="entry name" value="ADH_SHORT"/>
    <property type="match status" value="1"/>
</dbReference>
<comment type="similarity">
    <text evidence="1">Belongs to the short-chain dehydrogenases/reductases (SDR) family.</text>
</comment>
<dbReference type="Proteomes" id="UP001066455">
    <property type="component" value="Unassembled WGS sequence"/>
</dbReference>
<reference evidence="3" key="1">
    <citation type="submission" date="2022-02" db="EMBL/GenBank/DDBJ databases">
        <title>Crop Bioprotection Bacillus Genome Sequencing.</title>
        <authorList>
            <person name="Dunlap C."/>
        </authorList>
    </citation>
    <scope>NUCLEOTIDE SEQUENCE</scope>
    <source>
        <strain evidence="3">T20C14</strain>
    </source>
</reference>
<evidence type="ECO:0000256" key="1">
    <source>
        <dbReference type="ARBA" id="ARBA00006484"/>
    </source>
</evidence>
<dbReference type="EMBL" id="JALAXI010000015">
    <property type="protein sequence ID" value="MCY9281755.1"/>
    <property type="molecule type" value="Genomic_DNA"/>
</dbReference>
<dbReference type="GO" id="GO:0016491">
    <property type="term" value="F:oxidoreductase activity"/>
    <property type="evidence" value="ECO:0007669"/>
    <property type="project" value="UniProtKB-KW"/>
</dbReference>
<dbReference type="GO" id="GO:0016020">
    <property type="term" value="C:membrane"/>
    <property type="evidence" value="ECO:0007669"/>
    <property type="project" value="TreeGrafter"/>
</dbReference>
<evidence type="ECO:0000256" key="2">
    <source>
        <dbReference type="ARBA" id="ARBA00023002"/>
    </source>
</evidence>
<sequence length="237" mass="25644">MKKAMIIGASSGIGKALAKQLSAAGVEVGLAARRYELLAKLRDDLPGPSYIKKVDTADSERSSILLKELLDEMNWADAVFICSGVGYLEGEMDWSKEKETIDVNVTGFVSCSNVLMEHFIENGRGHLVGISSIAALRGSGGAVTYAASKAFVSNYLKGLRQKVKKLGYDEIAVTEIQPGFVDTALAKGDHLFWSASPEKAAAQIISAVQKKEDARIYYEEMAADLLDFKMSSLEVQP</sequence>
<dbReference type="RefSeq" id="WP_268305805.1">
    <property type="nucleotide sequence ID" value="NZ_JALAJL010000022.1"/>
</dbReference>
<evidence type="ECO:0000313" key="4">
    <source>
        <dbReference type="Proteomes" id="UP001066455"/>
    </source>
</evidence>
<dbReference type="Gene3D" id="3.40.50.720">
    <property type="entry name" value="NAD(P)-binding Rossmann-like Domain"/>
    <property type="match status" value="1"/>
</dbReference>
<organism evidence="3 4">
    <name type="scientific">Bacillus haynesii</name>
    <dbReference type="NCBI Taxonomy" id="1925021"/>
    <lineage>
        <taxon>Bacteria</taxon>
        <taxon>Bacillati</taxon>
        <taxon>Bacillota</taxon>
        <taxon>Bacilli</taxon>
        <taxon>Bacillales</taxon>
        <taxon>Bacillaceae</taxon>
        <taxon>Bacillus</taxon>
    </lineage>
</organism>
<dbReference type="PRINTS" id="PR00081">
    <property type="entry name" value="GDHRDH"/>
</dbReference>
<dbReference type="PANTHER" id="PTHR44196">
    <property type="entry name" value="DEHYDROGENASE/REDUCTASE SDR FAMILY MEMBER 7B"/>
    <property type="match status" value="1"/>
</dbReference>
<evidence type="ECO:0000313" key="3">
    <source>
        <dbReference type="EMBL" id="MCY9281755.1"/>
    </source>
</evidence>
<name>A0AA90JDZ9_9BACI</name>
<dbReference type="Pfam" id="PF00106">
    <property type="entry name" value="adh_short"/>
    <property type="match status" value="1"/>
</dbReference>
<dbReference type="InterPro" id="IPR036291">
    <property type="entry name" value="NAD(P)-bd_dom_sf"/>
</dbReference>
<dbReference type="SUPFAM" id="SSF51735">
    <property type="entry name" value="NAD(P)-binding Rossmann-fold domains"/>
    <property type="match status" value="1"/>
</dbReference>
<dbReference type="InterPro" id="IPR020904">
    <property type="entry name" value="Sc_DH/Rdtase_CS"/>
</dbReference>
<accession>A0AA90JDZ9</accession>
<proteinExistence type="inferred from homology"/>
<dbReference type="InterPro" id="IPR002347">
    <property type="entry name" value="SDR_fam"/>
</dbReference>
<dbReference type="PANTHER" id="PTHR44196:SF3">
    <property type="entry name" value="SHORT CHAIN DEHYDROGENASE FAMILY PROTEIN"/>
    <property type="match status" value="1"/>
</dbReference>